<name>A0A923E9F8_CLOTT</name>
<feature type="transmembrane region" description="Helical" evidence="1">
    <location>
        <begin position="37"/>
        <end position="57"/>
    </location>
</feature>
<dbReference type="Proteomes" id="UP000563151">
    <property type="component" value="Unassembled WGS sequence"/>
</dbReference>
<keyword evidence="1" id="KW-1133">Transmembrane helix</keyword>
<dbReference type="Pfam" id="PF13346">
    <property type="entry name" value="ABC2_membrane_5"/>
    <property type="match status" value="1"/>
</dbReference>
<evidence type="ECO:0000313" key="3">
    <source>
        <dbReference type="Proteomes" id="UP000563151"/>
    </source>
</evidence>
<dbReference type="PANTHER" id="PTHR41309">
    <property type="entry name" value="MEMBRANE PROTEIN-RELATED"/>
    <property type="match status" value="1"/>
</dbReference>
<feature type="transmembrane region" description="Helical" evidence="1">
    <location>
        <begin position="148"/>
        <end position="168"/>
    </location>
</feature>
<sequence length="215" mass="24725">MLNLIFKDMIVQKRNLLFMLLYLIICTFAFKSMSGGAILYVVTLTYIFFFITGSYSYDEKNKSHLMISSLPITRTEIIISKYISIVVYNIISLCTVTLFILLVKLLNLPLNAQFFTLNDVINIFTISLILGSIMFPIYSKFSFGKSRLITFITYFLFFTFTNSLGSISRESSIGLTGRFLKALSNNNLIFLATVFLIYLLSMYLSIRIYESKELN</sequence>
<gene>
    <name evidence="2" type="ORF">HGG79_07855</name>
</gene>
<keyword evidence="3" id="KW-1185">Reference proteome</keyword>
<feature type="transmembrane region" description="Helical" evidence="1">
    <location>
        <begin position="121"/>
        <end position="141"/>
    </location>
</feature>
<proteinExistence type="predicted"/>
<dbReference type="PANTHER" id="PTHR41309:SF2">
    <property type="entry name" value="MEMBRANE PROTEIN"/>
    <property type="match status" value="1"/>
</dbReference>
<accession>A0A923E9F8</accession>
<reference evidence="2 3" key="1">
    <citation type="submission" date="2020-04" db="EMBL/GenBank/DDBJ databases">
        <title>Genomic insights into acetone-butanol-ethanol (ABE) fermentation by sequencing solventogenic clostridia strains.</title>
        <authorList>
            <person name="Brown S."/>
        </authorList>
    </citation>
    <scope>NUCLEOTIDE SEQUENCE [LARGE SCALE GENOMIC DNA]</scope>
    <source>
        <strain evidence="2 3">DJ011</strain>
    </source>
</reference>
<dbReference type="InterPro" id="IPR025699">
    <property type="entry name" value="ABC2_memb-like"/>
</dbReference>
<feature type="transmembrane region" description="Helical" evidence="1">
    <location>
        <begin position="78"/>
        <end position="101"/>
    </location>
</feature>
<dbReference type="AlphaFoldDB" id="A0A923E9F8"/>
<keyword evidence="1" id="KW-0812">Transmembrane</keyword>
<evidence type="ECO:0000256" key="1">
    <source>
        <dbReference type="SAM" id="Phobius"/>
    </source>
</evidence>
<feature type="transmembrane region" description="Helical" evidence="1">
    <location>
        <begin position="15"/>
        <end position="31"/>
    </location>
</feature>
<protein>
    <submittedName>
        <fullName evidence="2">ABC-2 transporter permease</fullName>
    </submittedName>
</protein>
<feature type="transmembrane region" description="Helical" evidence="1">
    <location>
        <begin position="188"/>
        <end position="206"/>
    </location>
</feature>
<organism evidence="2 3">
    <name type="scientific">Clostridium tetanomorphum</name>
    <dbReference type="NCBI Taxonomy" id="1553"/>
    <lineage>
        <taxon>Bacteria</taxon>
        <taxon>Bacillati</taxon>
        <taxon>Bacillota</taxon>
        <taxon>Clostridia</taxon>
        <taxon>Eubacteriales</taxon>
        <taxon>Clostridiaceae</taxon>
        <taxon>Clostridium</taxon>
    </lineage>
</organism>
<comment type="caution">
    <text evidence="2">The sequence shown here is derived from an EMBL/GenBank/DDBJ whole genome shotgun (WGS) entry which is preliminary data.</text>
</comment>
<dbReference type="EMBL" id="JAAZWO010000007">
    <property type="protein sequence ID" value="MBC2397687.1"/>
    <property type="molecule type" value="Genomic_DNA"/>
</dbReference>
<evidence type="ECO:0000313" key="2">
    <source>
        <dbReference type="EMBL" id="MBC2397687.1"/>
    </source>
</evidence>
<dbReference type="RefSeq" id="WP_035148231.1">
    <property type="nucleotide sequence ID" value="NZ_JAAZWO010000007.1"/>
</dbReference>
<keyword evidence="1" id="KW-0472">Membrane</keyword>